<dbReference type="AlphaFoldDB" id="A0A6A0A1H5"/>
<evidence type="ECO:0000313" key="1">
    <source>
        <dbReference type="EMBL" id="GFH22852.1"/>
    </source>
</evidence>
<comment type="caution">
    <text evidence="1">The sequence shown here is derived from an EMBL/GenBank/DDBJ whole genome shotgun (WGS) entry which is preliminary data.</text>
</comment>
<feature type="non-terminal residue" evidence="1">
    <location>
        <position position="80"/>
    </location>
</feature>
<organism evidence="1 2">
    <name type="scientific">Haematococcus lacustris</name>
    <name type="common">Green alga</name>
    <name type="synonym">Haematococcus pluvialis</name>
    <dbReference type="NCBI Taxonomy" id="44745"/>
    <lineage>
        <taxon>Eukaryota</taxon>
        <taxon>Viridiplantae</taxon>
        <taxon>Chlorophyta</taxon>
        <taxon>core chlorophytes</taxon>
        <taxon>Chlorophyceae</taxon>
        <taxon>CS clade</taxon>
        <taxon>Chlamydomonadales</taxon>
        <taxon>Haematococcaceae</taxon>
        <taxon>Haematococcus</taxon>
    </lineage>
</organism>
<keyword evidence="2" id="KW-1185">Reference proteome</keyword>
<accession>A0A6A0A1H5</accession>
<protein>
    <submittedName>
        <fullName evidence="1">Uncharacterized protein</fullName>
    </submittedName>
</protein>
<dbReference type="Proteomes" id="UP000485058">
    <property type="component" value="Unassembled WGS sequence"/>
</dbReference>
<gene>
    <name evidence="1" type="ORF">HaLaN_20374</name>
</gene>
<sequence>MWSEALGREVANLREAKIRAEAELRHQLSAAREERDAEVKAMAQRMEAAISSCAKSVAEAERMIESKDALLARWKEEAQG</sequence>
<dbReference type="EMBL" id="BLLF01002138">
    <property type="protein sequence ID" value="GFH22852.1"/>
    <property type="molecule type" value="Genomic_DNA"/>
</dbReference>
<proteinExistence type="predicted"/>
<evidence type="ECO:0000313" key="2">
    <source>
        <dbReference type="Proteomes" id="UP000485058"/>
    </source>
</evidence>
<feature type="non-terminal residue" evidence="1">
    <location>
        <position position="1"/>
    </location>
</feature>
<reference evidence="1 2" key="1">
    <citation type="submission" date="2020-02" db="EMBL/GenBank/DDBJ databases">
        <title>Draft genome sequence of Haematococcus lacustris strain NIES-144.</title>
        <authorList>
            <person name="Morimoto D."/>
            <person name="Nakagawa S."/>
            <person name="Yoshida T."/>
            <person name="Sawayama S."/>
        </authorList>
    </citation>
    <scope>NUCLEOTIDE SEQUENCE [LARGE SCALE GENOMIC DNA]</scope>
    <source>
        <strain evidence="1 2">NIES-144</strain>
    </source>
</reference>
<name>A0A6A0A1H5_HAELA</name>